<accession>A0A6A5WIY7</accession>
<organism evidence="2 3">
    <name type="scientific">Amniculicola lignicola CBS 123094</name>
    <dbReference type="NCBI Taxonomy" id="1392246"/>
    <lineage>
        <taxon>Eukaryota</taxon>
        <taxon>Fungi</taxon>
        <taxon>Dikarya</taxon>
        <taxon>Ascomycota</taxon>
        <taxon>Pezizomycotina</taxon>
        <taxon>Dothideomycetes</taxon>
        <taxon>Pleosporomycetidae</taxon>
        <taxon>Pleosporales</taxon>
        <taxon>Amniculicolaceae</taxon>
        <taxon>Amniculicola</taxon>
    </lineage>
</organism>
<dbReference type="Proteomes" id="UP000799779">
    <property type="component" value="Unassembled WGS sequence"/>
</dbReference>
<sequence length="956" mass="108796">MVQDWVVPVVYTSTSADLNQVTSAHKHASWLTRVEPGGDYPRGRAYDISRIEDLVFNKVCLNRSYRALLLYGPGGIGKSFFLQYLSWWWETARAFSRTFYIDFAEKSWTASDLKILLESPTARNLNANGENPHIKYHGKRHDNGLAALFHRFGNILGRYRANGIAGGDDEARKHLERDSQVKPTRAFILDNIDGINVQTEETRRHPWDLEHKNDFFSQLRETLEPEDFIVLCSRVPNTWSEIEGLGTILKYQLAPPADLGIVTRMLDRLGVLEQYQEPDESIAIQNIGEMLSYNPIALQTATGLMIKHCLTARRTYQLLHEMMFEFKPRMPPDVSPESRRHTPKPPDTKQFHISPKTRIVGDLEKAFNSAKTDPMLLSFLAIIGCCRQLLPPDLAEIEDILTEASSQVEWDHEFRRPSLSTFLLWLESWDLIDSKTKTNTGYIYLNPLIWITLQDIFEGTLDATVALAKAIGYASFVKFTLFRLSTGRLDTMGDLPSDNLEKTSEIFSVTVALLHHTPADSLVGQVIQELSFKSLTFSTTQLIQTFTAMLGPHLTPPHCLYFSALQVLEYFGTRCDEHDNFAQLKAIEGLCNLLIQNDYDAFTKWTSFGLERVKALPPAHFFQPSWMYFDFAFRRFNEVCLRRSGRCFTRNCNSRPLDTQLVDSQSEPCAPIPQNSEYYTPYHVARLDQHMRAVVKAIESYAPLEIVNTIRSHIVASCELLLDDMTTAGDVRKDAHKIRKFFARDFETMPDVIEAYSLLSLICPFSPTLMRFLRNVTTADIGSEKTYGGIIQGLEGQEGNVSANEATLLHTLGAVSALERNDLDGAMEHVRALELLISAEESAMKMKVAFLYAKIYSKKIVALPLGSEERRGMNKKLCEMMAQVLRMIEVSPGLEEQIEDNGALLELGKRVKMIFIDDGVRKEFGLLAWWHWREKKRLNNDSFDGWKGCIGMPNFI</sequence>
<evidence type="ECO:0000313" key="3">
    <source>
        <dbReference type="Proteomes" id="UP000799779"/>
    </source>
</evidence>
<dbReference type="OrthoDB" id="10567256at2759"/>
<dbReference type="AlphaFoldDB" id="A0A6A5WIY7"/>
<name>A0A6A5WIY7_9PLEO</name>
<feature type="non-terminal residue" evidence="2">
    <location>
        <position position="956"/>
    </location>
</feature>
<dbReference type="EMBL" id="ML977583">
    <property type="protein sequence ID" value="KAF2001407.1"/>
    <property type="molecule type" value="Genomic_DNA"/>
</dbReference>
<evidence type="ECO:0000313" key="2">
    <source>
        <dbReference type="EMBL" id="KAF2001407.1"/>
    </source>
</evidence>
<dbReference type="InterPro" id="IPR027417">
    <property type="entry name" value="P-loop_NTPase"/>
</dbReference>
<feature type="region of interest" description="Disordered" evidence="1">
    <location>
        <begin position="330"/>
        <end position="351"/>
    </location>
</feature>
<keyword evidence="3" id="KW-1185">Reference proteome</keyword>
<feature type="compositionally biased region" description="Basic and acidic residues" evidence="1">
    <location>
        <begin position="330"/>
        <end position="350"/>
    </location>
</feature>
<proteinExistence type="predicted"/>
<evidence type="ECO:0000256" key="1">
    <source>
        <dbReference type="SAM" id="MobiDB-lite"/>
    </source>
</evidence>
<reference evidence="2" key="1">
    <citation type="journal article" date="2020" name="Stud. Mycol.">
        <title>101 Dothideomycetes genomes: a test case for predicting lifestyles and emergence of pathogens.</title>
        <authorList>
            <person name="Haridas S."/>
            <person name="Albert R."/>
            <person name="Binder M."/>
            <person name="Bloem J."/>
            <person name="Labutti K."/>
            <person name="Salamov A."/>
            <person name="Andreopoulos B."/>
            <person name="Baker S."/>
            <person name="Barry K."/>
            <person name="Bills G."/>
            <person name="Bluhm B."/>
            <person name="Cannon C."/>
            <person name="Castanera R."/>
            <person name="Culley D."/>
            <person name="Daum C."/>
            <person name="Ezra D."/>
            <person name="Gonzalez J."/>
            <person name="Henrissat B."/>
            <person name="Kuo A."/>
            <person name="Liang C."/>
            <person name="Lipzen A."/>
            <person name="Lutzoni F."/>
            <person name="Magnuson J."/>
            <person name="Mondo S."/>
            <person name="Nolan M."/>
            <person name="Ohm R."/>
            <person name="Pangilinan J."/>
            <person name="Park H.-J."/>
            <person name="Ramirez L."/>
            <person name="Alfaro M."/>
            <person name="Sun H."/>
            <person name="Tritt A."/>
            <person name="Yoshinaga Y."/>
            <person name="Zwiers L.-H."/>
            <person name="Turgeon B."/>
            <person name="Goodwin S."/>
            <person name="Spatafora J."/>
            <person name="Crous P."/>
            <person name="Grigoriev I."/>
        </authorList>
    </citation>
    <scope>NUCLEOTIDE SEQUENCE</scope>
    <source>
        <strain evidence="2">CBS 123094</strain>
    </source>
</reference>
<gene>
    <name evidence="2" type="ORF">P154DRAFT_521788</name>
</gene>
<dbReference type="SUPFAM" id="SSF52540">
    <property type="entry name" value="P-loop containing nucleoside triphosphate hydrolases"/>
    <property type="match status" value="1"/>
</dbReference>
<protein>
    <submittedName>
        <fullName evidence="2">Uncharacterized protein</fullName>
    </submittedName>
</protein>